<evidence type="ECO:0000313" key="1">
    <source>
        <dbReference type="EMBL" id="CAG6715135.1"/>
    </source>
</evidence>
<accession>A0A8D8UXG4</accession>
<sequence length="109" mass="12603">MIMVVASSVESSVKFAFLFLSLDLFIRSCQPFVMLESVFAVCKVLYHIESLLVSCIVEYILYTMQHFLIDERMTGVWFTNVHVVQRDFKQFSDIGISQGFGYKLNVDLE</sequence>
<dbReference type="EMBL" id="HBUF01352722">
    <property type="protein sequence ID" value="CAG6715135.1"/>
    <property type="molecule type" value="Transcribed_RNA"/>
</dbReference>
<organism evidence="1">
    <name type="scientific">Cacopsylla melanoneura</name>
    <dbReference type="NCBI Taxonomy" id="428564"/>
    <lineage>
        <taxon>Eukaryota</taxon>
        <taxon>Metazoa</taxon>
        <taxon>Ecdysozoa</taxon>
        <taxon>Arthropoda</taxon>
        <taxon>Hexapoda</taxon>
        <taxon>Insecta</taxon>
        <taxon>Pterygota</taxon>
        <taxon>Neoptera</taxon>
        <taxon>Paraneoptera</taxon>
        <taxon>Hemiptera</taxon>
        <taxon>Sternorrhyncha</taxon>
        <taxon>Psylloidea</taxon>
        <taxon>Psyllidae</taxon>
        <taxon>Psyllinae</taxon>
        <taxon>Cacopsylla</taxon>
    </lineage>
</organism>
<reference evidence="1" key="1">
    <citation type="submission" date="2021-05" db="EMBL/GenBank/DDBJ databases">
        <authorList>
            <person name="Alioto T."/>
            <person name="Alioto T."/>
            <person name="Gomez Garrido J."/>
        </authorList>
    </citation>
    <scope>NUCLEOTIDE SEQUENCE</scope>
</reference>
<proteinExistence type="predicted"/>
<protein>
    <submittedName>
        <fullName evidence="1">Uncharacterized protein</fullName>
    </submittedName>
</protein>
<dbReference type="AlphaFoldDB" id="A0A8D8UXG4"/>
<name>A0A8D8UXG4_9HEMI</name>